<dbReference type="Proteomes" id="UP001205920">
    <property type="component" value="Unassembled WGS sequence"/>
</dbReference>
<organism evidence="1 2">
    <name type="scientific">Corynebacterium lipophilum</name>
    <dbReference type="NCBI Taxonomy" id="2804918"/>
    <lineage>
        <taxon>Bacteria</taxon>
        <taxon>Bacillati</taxon>
        <taxon>Actinomycetota</taxon>
        <taxon>Actinomycetes</taxon>
        <taxon>Mycobacteriales</taxon>
        <taxon>Corynebacteriaceae</taxon>
        <taxon>Corynebacterium</taxon>
    </lineage>
</organism>
<gene>
    <name evidence="1" type="ORF">JMN37_09615</name>
</gene>
<dbReference type="InterPro" id="IPR021373">
    <property type="entry name" value="DUF2993"/>
</dbReference>
<keyword evidence="2" id="KW-1185">Reference proteome</keyword>
<reference evidence="1 2" key="1">
    <citation type="submission" date="2021-01" db="EMBL/GenBank/DDBJ databases">
        <title>Identification and Characterization of Corynebacterium sp.</title>
        <authorList>
            <person name="Luo Q."/>
            <person name="Qu P."/>
            <person name="Chen Q."/>
        </authorList>
    </citation>
    <scope>NUCLEOTIDE SEQUENCE [LARGE SCALE GENOMIC DNA]</scope>
    <source>
        <strain evidence="1 2">MC-18</strain>
    </source>
</reference>
<dbReference type="AlphaFoldDB" id="A0AAW5HVY8"/>
<evidence type="ECO:0000313" key="1">
    <source>
        <dbReference type="EMBL" id="MCO6395220.1"/>
    </source>
</evidence>
<comment type="caution">
    <text evidence="1">The sequence shown here is derived from an EMBL/GenBank/DDBJ whole genome shotgun (WGS) entry which is preliminary data.</text>
</comment>
<sequence length="251" mass="26100">MCTTRDVKKRSIALGLVAVLCVGGAADTLFASGVERTLSRQAAQLNGLEVAPEAYISGFPVALAAVTGAVSRVSLHSVDVPVAGVGVGNAGVELINLELPAGAGQRLRRADLTGAQADVVRRTVRLDGVAFGQLLGMTDLDIAHPYDISPSGGTASEARMTGTVPGTDIPTTVVVTLRLDGPTFRMRPSQLIDVPSDLTDRVIDAYTLDRDTRDLPLGGQADNVQLSGGSIEFSRDRINTVVEASDLAPLV</sequence>
<dbReference type="EMBL" id="JAEUWV010000018">
    <property type="protein sequence ID" value="MCO6395220.1"/>
    <property type="molecule type" value="Genomic_DNA"/>
</dbReference>
<evidence type="ECO:0000313" key="2">
    <source>
        <dbReference type="Proteomes" id="UP001205920"/>
    </source>
</evidence>
<name>A0AAW5HVY8_9CORY</name>
<proteinExistence type="predicted"/>
<accession>A0AAW5HVY8</accession>
<protein>
    <submittedName>
        <fullName evidence="1">DUF2993 domain-containing protein</fullName>
    </submittedName>
</protein>
<dbReference type="Pfam" id="PF11209">
    <property type="entry name" value="LmeA"/>
    <property type="match status" value="1"/>
</dbReference>